<feature type="transmembrane region" description="Helical" evidence="1">
    <location>
        <begin position="401"/>
        <end position="424"/>
    </location>
</feature>
<keyword evidence="1" id="KW-0812">Transmembrane</keyword>
<keyword evidence="1" id="KW-0472">Membrane</keyword>
<feature type="transmembrane region" description="Helical" evidence="1">
    <location>
        <begin position="341"/>
        <end position="361"/>
    </location>
</feature>
<comment type="caution">
    <text evidence="2">The sequence shown here is derived from an EMBL/GenBank/DDBJ whole genome shotgun (WGS) entry which is preliminary data.</text>
</comment>
<dbReference type="RefSeq" id="WP_016386873.1">
    <property type="nucleotide sequence ID" value="NZ_CBDBYF010000001.1"/>
</dbReference>
<dbReference type="AlphaFoldDB" id="A0A422M9E8"/>
<feature type="transmembrane region" description="Helical" evidence="1">
    <location>
        <begin position="436"/>
        <end position="459"/>
    </location>
</feature>
<proteinExistence type="predicted"/>
<feature type="transmembrane region" description="Helical" evidence="1">
    <location>
        <begin position="15"/>
        <end position="32"/>
    </location>
</feature>
<evidence type="ECO:0000256" key="1">
    <source>
        <dbReference type="SAM" id="Phobius"/>
    </source>
</evidence>
<feature type="transmembrane region" description="Helical" evidence="1">
    <location>
        <begin position="205"/>
        <end position="226"/>
    </location>
</feature>
<name>A0A422M9E8_LACPA</name>
<evidence type="ECO:0000313" key="3">
    <source>
        <dbReference type="Proteomes" id="UP000285532"/>
    </source>
</evidence>
<feature type="transmembrane region" description="Helical" evidence="1">
    <location>
        <begin position="82"/>
        <end position="101"/>
    </location>
</feature>
<dbReference type="EMBL" id="LKFU01000072">
    <property type="protein sequence ID" value="RND84959.1"/>
    <property type="molecule type" value="Genomic_DNA"/>
</dbReference>
<evidence type="ECO:0000313" key="2">
    <source>
        <dbReference type="EMBL" id="RND84959.1"/>
    </source>
</evidence>
<dbReference type="Proteomes" id="UP000285532">
    <property type="component" value="Unassembled WGS sequence"/>
</dbReference>
<gene>
    <name evidence="2" type="ORF">FAM18172_02032</name>
</gene>
<protein>
    <submittedName>
        <fullName evidence="2">Uncharacterized protein</fullName>
    </submittedName>
</protein>
<feature type="transmembrane region" description="Helical" evidence="1">
    <location>
        <begin position="373"/>
        <end position="395"/>
    </location>
</feature>
<feature type="transmembrane region" description="Helical" evidence="1">
    <location>
        <begin position="110"/>
        <end position="130"/>
    </location>
</feature>
<feature type="transmembrane region" description="Helical" evidence="1">
    <location>
        <begin position="181"/>
        <end position="198"/>
    </location>
</feature>
<feature type="transmembrane region" description="Helical" evidence="1">
    <location>
        <begin position="136"/>
        <end position="154"/>
    </location>
</feature>
<accession>A0A422M9E8</accession>
<organism evidence="2 3">
    <name type="scientific">Lacticaseibacillus paracasei</name>
    <name type="common">Lactobacillus paracasei</name>
    <dbReference type="NCBI Taxonomy" id="1597"/>
    <lineage>
        <taxon>Bacteria</taxon>
        <taxon>Bacillati</taxon>
        <taxon>Bacillota</taxon>
        <taxon>Bacilli</taxon>
        <taxon>Lactobacillales</taxon>
        <taxon>Lactobacillaceae</taxon>
        <taxon>Lacticaseibacillus</taxon>
    </lineage>
</organism>
<sequence>MMKQILAKFREDSRYKFLAITFLVIGFEHLFIREYTGDAAIAFSHYLDRTTLFATLHLRFTTWTSRVLIEAVLLKISQNMHIIIWAMIDILMWMLLTWSLMKLTNYKRNYLIMSLVFFVPLSMMNGAGWMATSINYFWPLALGTFALISLYKIYHHEKMSFLIGIVMLLGLVFATNFETYGVMYLCILSYFSVMMLIERRISFSGILFVITQYAICFANIGLALIAPGNKQRVLVETKFRMLDFASMTPFDKLVMGFNHTFSELTDNNIFFLFFSMMLVIVAFSSKKRSRVIDVASWFPISFIALRTVFAPVVNIYAPEFGALFGAVTKQQRVDAVNYFDFVSYIPFLTYVLMLIVILLVLINSFEDLKLGTFLSVAFLSGLLTSVAVGFSPSIYASGSRIFFFIDFVLIYAITIMYSEISFFFDERRSLKKIVKWSFCALTIFAIINNLIAIGATYYYGSISF</sequence>
<feature type="transmembrane region" description="Helical" evidence="1">
    <location>
        <begin position="269"/>
        <end position="285"/>
    </location>
</feature>
<keyword evidence="1" id="KW-1133">Transmembrane helix</keyword>
<reference evidence="2 3" key="1">
    <citation type="journal article" date="2018" name="Front. Microbiol.">
        <title>Conversion of Methionine to Cysteine in Lactobacillus paracasei Depends on the Highly Mobile cysK-ctl-cysE Gene Cluster.</title>
        <authorList>
            <person name="Wuthrich D."/>
            <person name="Irmler S."/>
            <person name="Berthoud H."/>
            <person name="Guggenbuhl B."/>
            <person name="Eugster E."/>
            <person name="Bruggmann R."/>
        </authorList>
    </citation>
    <scope>NUCLEOTIDE SEQUENCE [LARGE SCALE GENOMIC DNA]</scope>
    <source>
        <strain evidence="2 3">FAM18172</strain>
    </source>
</reference>
<feature type="transmembrane region" description="Helical" evidence="1">
    <location>
        <begin position="297"/>
        <end position="317"/>
    </location>
</feature>
<feature type="transmembrane region" description="Helical" evidence="1">
    <location>
        <begin position="159"/>
        <end position="175"/>
    </location>
</feature>